<protein>
    <submittedName>
        <fullName evidence="2">XRE family transcriptional regulator</fullName>
    </submittedName>
</protein>
<dbReference type="EMBL" id="CAJQUM010000001">
    <property type="protein sequence ID" value="CAG4884066.1"/>
    <property type="molecule type" value="Genomic_DNA"/>
</dbReference>
<organism evidence="2 3">
    <name type="scientific">Georgfuchsia toluolica</name>
    <dbReference type="NCBI Taxonomy" id="424218"/>
    <lineage>
        <taxon>Bacteria</taxon>
        <taxon>Pseudomonadati</taxon>
        <taxon>Pseudomonadota</taxon>
        <taxon>Betaproteobacteria</taxon>
        <taxon>Nitrosomonadales</taxon>
        <taxon>Sterolibacteriaceae</taxon>
        <taxon>Georgfuchsia</taxon>
    </lineage>
</organism>
<dbReference type="Proteomes" id="UP000742786">
    <property type="component" value="Unassembled WGS sequence"/>
</dbReference>
<dbReference type="InterPro" id="IPR010982">
    <property type="entry name" value="Lambda_DNA-bd_dom_sf"/>
</dbReference>
<dbReference type="SUPFAM" id="SSF47413">
    <property type="entry name" value="lambda repressor-like DNA-binding domains"/>
    <property type="match status" value="1"/>
</dbReference>
<dbReference type="SMART" id="SM00530">
    <property type="entry name" value="HTH_XRE"/>
    <property type="match status" value="1"/>
</dbReference>
<evidence type="ECO:0000313" key="2">
    <source>
        <dbReference type="EMBL" id="CAG4884066.1"/>
    </source>
</evidence>
<comment type="caution">
    <text evidence="2">The sequence shown here is derived from an EMBL/GenBank/DDBJ whole genome shotgun (WGS) entry which is preliminary data.</text>
</comment>
<keyword evidence="3" id="KW-1185">Reference proteome</keyword>
<dbReference type="InterPro" id="IPR001387">
    <property type="entry name" value="Cro/C1-type_HTH"/>
</dbReference>
<dbReference type="AlphaFoldDB" id="A0A916NI35"/>
<dbReference type="GO" id="GO:0003677">
    <property type="term" value="F:DNA binding"/>
    <property type="evidence" value="ECO:0007669"/>
    <property type="project" value="InterPro"/>
</dbReference>
<dbReference type="PROSITE" id="PS50943">
    <property type="entry name" value="HTH_CROC1"/>
    <property type="match status" value="1"/>
</dbReference>
<dbReference type="Pfam" id="PF01381">
    <property type="entry name" value="HTH_3"/>
    <property type="match status" value="1"/>
</dbReference>
<dbReference type="CDD" id="cd00093">
    <property type="entry name" value="HTH_XRE"/>
    <property type="match status" value="1"/>
</dbReference>
<accession>A0A916NI35</accession>
<feature type="domain" description="HTH cro/C1-type" evidence="1">
    <location>
        <begin position="13"/>
        <end position="71"/>
    </location>
</feature>
<sequence>MSDNGLPIVARRLREARVRKGLSQKALGIAAGIHVDSASPRINQYEQGKHAPDFLTIKNLASVLGVPVPYFYSEDELLAELLILLNSLLRPQQEEVKKYLVRKMTRK</sequence>
<dbReference type="Gene3D" id="1.10.260.40">
    <property type="entry name" value="lambda repressor-like DNA-binding domains"/>
    <property type="match status" value="1"/>
</dbReference>
<dbReference type="RefSeq" id="WP_220635949.1">
    <property type="nucleotide sequence ID" value="NZ_CAJQUM010000001.1"/>
</dbReference>
<name>A0A916NI35_9PROT</name>
<reference evidence="2" key="1">
    <citation type="submission" date="2021-04" db="EMBL/GenBank/DDBJ databases">
        <authorList>
            <person name="Hornung B."/>
        </authorList>
    </citation>
    <scope>NUCLEOTIDE SEQUENCE</scope>
    <source>
        <strain evidence="2">G5G6</strain>
    </source>
</reference>
<gene>
    <name evidence="2" type="ORF">GTOL_11949</name>
</gene>
<proteinExistence type="predicted"/>
<evidence type="ECO:0000259" key="1">
    <source>
        <dbReference type="PROSITE" id="PS50943"/>
    </source>
</evidence>
<evidence type="ECO:0000313" key="3">
    <source>
        <dbReference type="Proteomes" id="UP000742786"/>
    </source>
</evidence>